<evidence type="ECO:0000256" key="1">
    <source>
        <dbReference type="SAM" id="Phobius"/>
    </source>
</evidence>
<keyword evidence="1" id="KW-0812">Transmembrane</keyword>
<organism evidence="2 3">
    <name type="scientific">Trichonephila inaurata madagascariensis</name>
    <dbReference type="NCBI Taxonomy" id="2747483"/>
    <lineage>
        <taxon>Eukaryota</taxon>
        <taxon>Metazoa</taxon>
        <taxon>Ecdysozoa</taxon>
        <taxon>Arthropoda</taxon>
        <taxon>Chelicerata</taxon>
        <taxon>Arachnida</taxon>
        <taxon>Araneae</taxon>
        <taxon>Araneomorphae</taxon>
        <taxon>Entelegynae</taxon>
        <taxon>Araneoidea</taxon>
        <taxon>Nephilidae</taxon>
        <taxon>Trichonephila</taxon>
        <taxon>Trichonephila inaurata</taxon>
    </lineage>
</organism>
<dbReference type="Proteomes" id="UP000886998">
    <property type="component" value="Unassembled WGS sequence"/>
</dbReference>
<proteinExistence type="predicted"/>
<evidence type="ECO:0000313" key="3">
    <source>
        <dbReference type="Proteomes" id="UP000886998"/>
    </source>
</evidence>
<evidence type="ECO:0000313" key="2">
    <source>
        <dbReference type="EMBL" id="GFY45546.1"/>
    </source>
</evidence>
<sequence length="96" mass="11507">MYERTRDHLRRAHIRKFHTLKGERLGKREDNFPNMRLIRNLCEWKIRSPRLLKFSSSLKTNGIIPGGRKMKLVLVEAAYFSISHLFLLLFSLLRRL</sequence>
<comment type="caution">
    <text evidence="2">The sequence shown here is derived from an EMBL/GenBank/DDBJ whole genome shotgun (WGS) entry which is preliminary data.</text>
</comment>
<feature type="transmembrane region" description="Helical" evidence="1">
    <location>
        <begin position="72"/>
        <end position="93"/>
    </location>
</feature>
<gene>
    <name evidence="2" type="ORF">TNIN_172011</name>
</gene>
<name>A0A8X6X3T8_9ARAC</name>
<protein>
    <submittedName>
        <fullName evidence="2">Uncharacterized protein</fullName>
    </submittedName>
</protein>
<dbReference type="AlphaFoldDB" id="A0A8X6X3T8"/>
<keyword evidence="3" id="KW-1185">Reference proteome</keyword>
<keyword evidence="1" id="KW-1133">Transmembrane helix</keyword>
<keyword evidence="1" id="KW-0472">Membrane</keyword>
<accession>A0A8X6X3T8</accession>
<dbReference type="EMBL" id="BMAV01004910">
    <property type="protein sequence ID" value="GFY45546.1"/>
    <property type="molecule type" value="Genomic_DNA"/>
</dbReference>
<reference evidence="2" key="1">
    <citation type="submission" date="2020-08" db="EMBL/GenBank/DDBJ databases">
        <title>Multicomponent nature underlies the extraordinary mechanical properties of spider dragline silk.</title>
        <authorList>
            <person name="Kono N."/>
            <person name="Nakamura H."/>
            <person name="Mori M."/>
            <person name="Yoshida Y."/>
            <person name="Ohtoshi R."/>
            <person name="Malay A.D."/>
            <person name="Moran D.A.P."/>
            <person name="Tomita M."/>
            <person name="Numata K."/>
            <person name="Arakawa K."/>
        </authorList>
    </citation>
    <scope>NUCLEOTIDE SEQUENCE</scope>
</reference>